<dbReference type="InterPro" id="IPR032453">
    <property type="entry name" value="PKNOX/Meis_N"/>
</dbReference>
<keyword evidence="2 5" id="KW-0238">DNA-binding</keyword>
<gene>
    <name evidence="9" type="primary">LOC116951933</name>
</gene>
<evidence type="ECO:0000256" key="2">
    <source>
        <dbReference type="ARBA" id="ARBA00023125"/>
    </source>
</evidence>
<protein>
    <submittedName>
        <fullName evidence="9">Homeobox protein PKNOX2-like isoform X1</fullName>
    </submittedName>
</protein>
<accession>A0AAJ7XA05</accession>
<proteinExistence type="inferred from homology"/>
<evidence type="ECO:0000313" key="8">
    <source>
        <dbReference type="Proteomes" id="UP001318040"/>
    </source>
</evidence>
<keyword evidence="8" id="KW-1185">Reference proteome</keyword>
<dbReference type="InterPro" id="IPR009057">
    <property type="entry name" value="Homeodomain-like_sf"/>
</dbReference>
<dbReference type="PROSITE" id="PS50071">
    <property type="entry name" value="HOMEOBOX_2"/>
    <property type="match status" value="1"/>
</dbReference>
<evidence type="ECO:0000256" key="3">
    <source>
        <dbReference type="ARBA" id="ARBA00023155"/>
    </source>
</evidence>
<dbReference type="AlphaFoldDB" id="A0AAJ7XA05"/>
<dbReference type="CDD" id="cd00086">
    <property type="entry name" value="homeodomain"/>
    <property type="match status" value="1"/>
</dbReference>
<dbReference type="SUPFAM" id="SSF46689">
    <property type="entry name" value="Homeodomain-like"/>
    <property type="match status" value="1"/>
</dbReference>
<dbReference type="Proteomes" id="UP001318040">
    <property type="component" value="Chromosome 3"/>
</dbReference>
<reference evidence="9" key="1">
    <citation type="submission" date="2025-08" db="UniProtKB">
        <authorList>
            <consortium name="RefSeq"/>
        </authorList>
    </citation>
    <scope>IDENTIFICATION</scope>
    <source>
        <tissue evidence="9">Sperm</tissue>
    </source>
</reference>
<dbReference type="FunFam" id="1.10.10.60:FF:000004">
    <property type="entry name" value="Meis2 homeobox isoform 2c"/>
    <property type="match status" value="1"/>
</dbReference>
<dbReference type="PANTHER" id="PTHR11850">
    <property type="entry name" value="HOMEOBOX PROTEIN TRANSCRIPTION FACTORS"/>
    <property type="match status" value="1"/>
</dbReference>
<evidence type="ECO:0000256" key="6">
    <source>
        <dbReference type="SAM" id="MobiDB-lite"/>
    </source>
</evidence>
<name>A0AAJ7XA05_PETMA</name>
<dbReference type="GO" id="GO:0006355">
    <property type="term" value="P:regulation of DNA-templated transcription"/>
    <property type="evidence" value="ECO:0007669"/>
    <property type="project" value="InterPro"/>
</dbReference>
<comment type="similarity">
    <text evidence="1">Belongs to the TALE/MEIS homeobox family.</text>
</comment>
<evidence type="ECO:0000256" key="5">
    <source>
        <dbReference type="PROSITE-ProRule" id="PRU00108"/>
    </source>
</evidence>
<evidence type="ECO:0000259" key="7">
    <source>
        <dbReference type="PROSITE" id="PS50071"/>
    </source>
</evidence>
<keyword evidence="4 5" id="KW-0539">Nucleus</keyword>
<feature type="compositionally biased region" description="Basic and acidic residues" evidence="6">
    <location>
        <begin position="473"/>
        <end position="488"/>
    </location>
</feature>
<dbReference type="GO" id="GO:0005634">
    <property type="term" value="C:nucleus"/>
    <property type="evidence" value="ECO:0007669"/>
    <property type="project" value="UniProtKB-SubCell"/>
</dbReference>
<evidence type="ECO:0000256" key="4">
    <source>
        <dbReference type="ARBA" id="ARBA00023242"/>
    </source>
</evidence>
<keyword evidence="3 5" id="KW-0371">Homeobox</keyword>
<dbReference type="InterPro" id="IPR001356">
    <property type="entry name" value="HD"/>
</dbReference>
<dbReference type="SMART" id="SM00389">
    <property type="entry name" value="HOX"/>
    <property type="match status" value="1"/>
</dbReference>
<feature type="region of interest" description="Disordered" evidence="6">
    <location>
        <begin position="473"/>
        <end position="531"/>
    </location>
</feature>
<dbReference type="GO" id="GO:0003677">
    <property type="term" value="F:DNA binding"/>
    <property type="evidence" value="ECO:0007669"/>
    <property type="project" value="UniProtKB-UniRule"/>
</dbReference>
<evidence type="ECO:0000256" key="1">
    <source>
        <dbReference type="ARBA" id="ARBA00009661"/>
    </source>
</evidence>
<dbReference type="RefSeq" id="XP_032826700.1">
    <property type="nucleotide sequence ID" value="XM_032970809.1"/>
</dbReference>
<dbReference type="KEGG" id="pmrn:116951933"/>
<feature type="compositionally biased region" description="Polar residues" evidence="6">
    <location>
        <begin position="25"/>
        <end position="37"/>
    </location>
</feature>
<feature type="region of interest" description="Disordered" evidence="6">
    <location>
        <begin position="25"/>
        <end position="64"/>
    </location>
</feature>
<dbReference type="InterPro" id="IPR050224">
    <property type="entry name" value="TALE_homeobox"/>
</dbReference>
<dbReference type="InterPro" id="IPR008422">
    <property type="entry name" value="KN_HD"/>
</dbReference>
<organism evidence="8 9">
    <name type="scientific">Petromyzon marinus</name>
    <name type="common">Sea lamprey</name>
    <dbReference type="NCBI Taxonomy" id="7757"/>
    <lineage>
        <taxon>Eukaryota</taxon>
        <taxon>Metazoa</taxon>
        <taxon>Chordata</taxon>
        <taxon>Craniata</taxon>
        <taxon>Vertebrata</taxon>
        <taxon>Cyclostomata</taxon>
        <taxon>Hyperoartia</taxon>
        <taxon>Petromyzontiformes</taxon>
        <taxon>Petromyzontidae</taxon>
        <taxon>Petromyzon</taxon>
    </lineage>
</organism>
<evidence type="ECO:0000313" key="9">
    <source>
        <dbReference type="RefSeq" id="XP_032826700.1"/>
    </source>
</evidence>
<sequence length="531" mass="56690">MKIGTEEWGSGHPIMHHVVAAQGLSSPSYPDSTQLSSEGPGPQGGAVGDALTPSAGPVVGGGAAGDAQAQLEADKRAVYRHPLFPLLALLFERCEEATLGSDSVSSAGFDLDIEGFVQRQESERKPFFSDEPEIDNLMVKAIQVLRIHLLELEKVSDLCKDFCSRYITCLKSKMHSDNLLRSDVGPSNSYLGEPQALGLTSGDAVAVVSVPAPSVAVATLQSAQVLTGGTIYQPVTMVTPHGQVVAQAMTQATTTTALQIHGAQSVVSSPCVISGICTTSHLQADNMGGTHLGQDISACDPDDKRARLKRGVLPKHATTVMRSWLFQHIVHPYPTEDEKRQIANQTNLTLLQVNNWFINARRRILQPMLDASNPDPSPRAARKLKAAPRPSSQRFWPDSLGARAPPGDTGEHGDTGDGHGDMGGDGDARTHGDGTEHEDGEAWADGCLSDPLNTLSSDSATLAVRRVIVGHLSDDGKPGASNDHGHAEDDQEEDEDEEEEDEENIEDEEEEEEENGMSQRSECGLALNAGD</sequence>
<feature type="region of interest" description="Disordered" evidence="6">
    <location>
        <begin position="369"/>
        <end position="445"/>
    </location>
</feature>
<feature type="compositionally biased region" description="Acidic residues" evidence="6">
    <location>
        <begin position="489"/>
        <end position="515"/>
    </location>
</feature>
<dbReference type="Pfam" id="PF05920">
    <property type="entry name" value="Homeobox_KN"/>
    <property type="match status" value="1"/>
</dbReference>
<dbReference type="Gene3D" id="1.10.10.60">
    <property type="entry name" value="Homeodomain-like"/>
    <property type="match status" value="1"/>
</dbReference>
<comment type="subcellular location">
    <subcellularLocation>
        <location evidence="5">Nucleus</location>
    </subcellularLocation>
</comment>
<dbReference type="Pfam" id="PF16493">
    <property type="entry name" value="Meis_PKNOX_N"/>
    <property type="match status" value="1"/>
</dbReference>
<feature type="DNA-binding region" description="Homeobox" evidence="5">
    <location>
        <begin position="306"/>
        <end position="368"/>
    </location>
</feature>
<feature type="compositionally biased region" description="Basic and acidic residues" evidence="6">
    <location>
        <begin position="409"/>
        <end position="437"/>
    </location>
</feature>
<feature type="domain" description="Homeobox" evidence="7">
    <location>
        <begin position="304"/>
        <end position="367"/>
    </location>
</feature>